<dbReference type="STRING" id="1156394.T0Q421"/>
<evidence type="ECO:0000256" key="4">
    <source>
        <dbReference type="ARBA" id="ARBA00022741"/>
    </source>
</evidence>
<evidence type="ECO:0000259" key="11">
    <source>
        <dbReference type="PROSITE" id="PS50011"/>
    </source>
</evidence>
<keyword evidence="5 12" id="KW-0418">Kinase</keyword>
<gene>
    <name evidence="12" type="ORF">SDRG_09892</name>
</gene>
<evidence type="ECO:0000256" key="2">
    <source>
        <dbReference type="ARBA" id="ARBA00022527"/>
    </source>
</evidence>
<dbReference type="EC" id="2.7.11.1" evidence="1"/>
<accession>T0Q421</accession>
<dbReference type="SUPFAM" id="SSF56112">
    <property type="entry name" value="Protein kinase-like (PK-like)"/>
    <property type="match status" value="1"/>
</dbReference>
<proteinExistence type="inferred from homology"/>
<name>T0Q421_SAPDV</name>
<keyword evidence="7" id="KW-0652">Protein synthesis inhibitor</keyword>
<evidence type="ECO:0000256" key="7">
    <source>
        <dbReference type="ARBA" id="ARBA00023193"/>
    </source>
</evidence>
<dbReference type="EMBL" id="JH767163">
    <property type="protein sequence ID" value="EQC32574.1"/>
    <property type="molecule type" value="Genomic_DNA"/>
</dbReference>
<dbReference type="PROSITE" id="PS00108">
    <property type="entry name" value="PROTEIN_KINASE_ST"/>
    <property type="match status" value="1"/>
</dbReference>
<dbReference type="GO" id="GO:0004694">
    <property type="term" value="F:eukaryotic translation initiation factor 2alpha kinase activity"/>
    <property type="evidence" value="ECO:0007669"/>
    <property type="project" value="TreeGrafter"/>
</dbReference>
<keyword evidence="6" id="KW-0067">ATP-binding</keyword>
<dbReference type="Gene3D" id="1.10.510.10">
    <property type="entry name" value="Transferase(Phosphotransferase) domain 1"/>
    <property type="match status" value="1"/>
</dbReference>
<dbReference type="RefSeq" id="XP_008614075.1">
    <property type="nucleotide sequence ID" value="XM_008615853.1"/>
</dbReference>
<dbReference type="PROSITE" id="PS50011">
    <property type="entry name" value="PROTEIN_KINASE_DOM"/>
    <property type="match status" value="1"/>
</dbReference>
<reference evidence="12 13" key="1">
    <citation type="submission" date="2012-04" db="EMBL/GenBank/DDBJ databases">
        <title>The Genome Sequence of Saprolegnia declina VS20.</title>
        <authorList>
            <consortium name="The Broad Institute Genome Sequencing Platform"/>
            <person name="Russ C."/>
            <person name="Nusbaum C."/>
            <person name="Tyler B."/>
            <person name="van West P."/>
            <person name="Dieguez-Uribeondo J."/>
            <person name="de Bruijn I."/>
            <person name="Tripathy S."/>
            <person name="Jiang R."/>
            <person name="Young S.K."/>
            <person name="Zeng Q."/>
            <person name="Gargeya S."/>
            <person name="Fitzgerald M."/>
            <person name="Haas B."/>
            <person name="Abouelleil A."/>
            <person name="Alvarado L."/>
            <person name="Arachchi H.M."/>
            <person name="Berlin A."/>
            <person name="Chapman S.B."/>
            <person name="Goldberg J."/>
            <person name="Griggs A."/>
            <person name="Gujja S."/>
            <person name="Hansen M."/>
            <person name="Howarth C."/>
            <person name="Imamovic A."/>
            <person name="Larimer J."/>
            <person name="McCowen C."/>
            <person name="Montmayeur A."/>
            <person name="Murphy C."/>
            <person name="Neiman D."/>
            <person name="Pearson M."/>
            <person name="Priest M."/>
            <person name="Roberts A."/>
            <person name="Saif S."/>
            <person name="Shea T."/>
            <person name="Sisk P."/>
            <person name="Sykes S."/>
            <person name="Wortman J."/>
            <person name="Nusbaum C."/>
            <person name="Birren B."/>
        </authorList>
    </citation>
    <scope>NUCLEOTIDE SEQUENCE [LARGE SCALE GENOMIC DNA]</scope>
    <source>
        <strain evidence="12 13">VS20</strain>
    </source>
</reference>
<evidence type="ECO:0000256" key="10">
    <source>
        <dbReference type="ARBA" id="ARBA00048977"/>
    </source>
</evidence>
<comment type="similarity">
    <text evidence="8">Belongs to the protein kinase superfamily. Ser/Thr protein kinase family. GCN2 subfamily.</text>
</comment>
<dbReference type="InterPro" id="IPR011009">
    <property type="entry name" value="Kinase-like_dom_sf"/>
</dbReference>
<dbReference type="AlphaFoldDB" id="T0Q421"/>
<evidence type="ECO:0000256" key="1">
    <source>
        <dbReference type="ARBA" id="ARBA00012513"/>
    </source>
</evidence>
<sequence>MDKPGKVGSLTRPASVAPLQTQTSLSRVALSRCVSSPANKVIAKSNLFGGSDAKVARLGEFGRQNPFETDFTEHELVAQGGFGKVYKCKSKVDGRAYAIKIQQFKFTPRSIFQPTEIKEKILREVHLLASLDHENVCRYYNTWILGTVVTASSAHTRPSAQESECDDDSSFLSWADDEDEINASLDRVEFERTTSSTASEDDVSPPRLPRRQSVTLQMDVYIQMALYKGNSLQHWLQERKSIDVQANFAIFNQLVAGLKYIHSQGLVHRDIKPANVFLTEGACVKIGDFGLATRESATLAQDTGVGTPLYASPEQIRGDVVCDASTDLYSLGLVLCELFCVFETQMEKYVTLMQARDGILPPTMHMTARDLVLQLVQGDAKARPTCAAIEEMVELLPYGGSQTAIRTRRASRAMSCVYESDSESGDIGIFGVIAQLEALEAKSAAVLRCLPTTADVVELQAQSAERSRLLSRLQEIAAR</sequence>
<dbReference type="SMART" id="SM00220">
    <property type="entry name" value="S_TKc"/>
    <property type="match status" value="1"/>
</dbReference>
<dbReference type="OrthoDB" id="341578at2759"/>
<evidence type="ECO:0000256" key="5">
    <source>
        <dbReference type="ARBA" id="ARBA00022777"/>
    </source>
</evidence>
<organism evidence="12 13">
    <name type="scientific">Saprolegnia diclina (strain VS20)</name>
    <dbReference type="NCBI Taxonomy" id="1156394"/>
    <lineage>
        <taxon>Eukaryota</taxon>
        <taxon>Sar</taxon>
        <taxon>Stramenopiles</taxon>
        <taxon>Oomycota</taxon>
        <taxon>Saprolegniomycetes</taxon>
        <taxon>Saprolegniales</taxon>
        <taxon>Saprolegniaceae</taxon>
        <taxon>Saprolegnia</taxon>
    </lineage>
</organism>
<dbReference type="CDD" id="cd13996">
    <property type="entry name" value="STKc_EIF2AK"/>
    <property type="match status" value="1"/>
</dbReference>
<feature type="domain" description="Protein kinase" evidence="11">
    <location>
        <begin position="71"/>
        <end position="396"/>
    </location>
</feature>
<dbReference type="GO" id="GO:0005737">
    <property type="term" value="C:cytoplasm"/>
    <property type="evidence" value="ECO:0007669"/>
    <property type="project" value="TreeGrafter"/>
</dbReference>
<keyword evidence="3" id="KW-0808">Transferase</keyword>
<dbReference type="VEuPathDB" id="FungiDB:SDRG_09892"/>
<dbReference type="GO" id="GO:0005634">
    <property type="term" value="C:nucleus"/>
    <property type="evidence" value="ECO:0007669"/>
    <property type="project" value="TreeGrafter"/>
</dbReference>
<evidence type="ECO:0000313" key="13">
    <source>
        <dbReference type="Proteomes" id="UP000030762"/>
    </source>
</evidence>
<evidence type="ECO:0000313" key="12">
    <source>
        <dbReference type="EMBL" id="EQC32574.1"/>
    </source>
</evidence>
<keyword evidence="13" id="KW-1185">Reference proteome</keyword>
<dbReference type="Proteomes" id="UP000030762">
    <property type="component" value="Unassembled WGS sequence"/>
</dbReference>
<keyword evidence="2" id="KW-0723">Serine/threonine-protein kinase</keyword>
<dbReference type="InterPro" id="IPR000719">
    <property type="entry name" value="Prot_kinase_dom"/>
</dbReference>
<dbReference type="InterPro" id="IPR050339">
    <property type="entry name" value="CC_SR_Kinase"/>
</dbReference>
<evidence type="ECO:0000256" key="6">
    <source>
        <dbReference type="ARBA" id="ARBA00022840"/>
    </source>
</evidence>
<dbReference type="InterPro" id="IPR008271">
    <property type="entry name" value="Ser/Thr_kinase_AS"/>
</dbReference>
<dbReference type="eggNOG" id="KOG1035">
    <property type="taxonomic scope" value="Eukaryota"/>
</dbReference>
<dbReference type="Pfam" id="PF00069">
    <property type="entry name" value="Pkinase"/>
    <property type="match status" value="2"/>
</dbReference>
<comment type="catalytic activity">
    <reaction evidence="9">
        <text>L-threonyl-[protein] + ATP = O-phospho-L-threonyl-[protein] + ADP + H(+)</text>
        <dbReference type="Rhea" id="RHEA:46608"/>
        <dbReference type="Rhea" id="RHEA-COMP:11060"/>
        <dbReference type="Rhea" id="RHEA-COMP:11605"/>
        <dbReference type="ChEBI" id="CHEBI:15378"/>
        <dbReference type="ChEBI" id="CHEBI:30013"/>
        <dbReference type="ChEBI" id="CHEBI:30616"/>
        <dbReference type="ChEBI" id="CHEBI:61977"/>
        <dbReference type="ChEBI" id="CHEBI:456216"/>
        <dbReference type="EC" id="2.7.11.1"/>
    </reaction>
    <physiologicalReaction direction="left-to-right" evidence="9">
        <dbReference type="Rhea" id="RHEA:46609"/>
    </physiologicalReaction>
</comment>
<dbReference type="PANTHER" id="PTHR11042:SF160">
    <property type="entry name" value="EUKARYOTIC TRANSLATION INITIATION FACTOR 2-ALPHA KINASE 1"/>
    <property type="match status" value="1"/>
</dbReference>
<dbReference type="Gene3D" id="3.30.200.20">
    <property type="entry name" value="Phosphorylase Kinase, domain 1"/>
    <property type="match status" value="1"/>
</dbReference>
<dbReference type="GO" id="GO:0005524">
    <property type="term" value="F:ATP binding"/>
    <property type="evidence" value="ECO:0007669"/>
    <property type="project" value="UniProtKB-KW"/>
</dbReference>
<evidence type="ECO:0000256" key="9">
    <source>
        <dbReference type="ARBA" id="ARBA00048659"/>
    </source>
</evidence>
<dbReference type="GO" id="GO:0017148">
    <property type="term" value="P:negative regulation of translation"/>
    <property type="evidence" value="ECO:0007669"/>
    <property type="project" value="UniProtKB-KW"/>
</dbReference>
<dbReference type="OMA" id="ETDFTEH"/>
<dbReference type="InParanoid" id="T0Q421"/>
<evidence type="ECO:0000256" key="3">
    <source>
        <dbReference type="ARBA" id="ARBA00022679"/>
    </source>
</evidence>
<dbReference type="GeneID" id="19950619"/>
<comment type="catalytic activity">
    <reaction evidence="10">
        <text>L-seryl-[protein] + ATP = O-phospho-L-seryl-[protein] + ADP + H(+)</text>
        <dbReference type="Rhea" id="RHEA:17989"/>
        <dbReference type="Rhea" id="RHEA-COMP:9863"/>
        <dbReference type="Rhea" id="RHEA-COMP:11604"/>
        <dbReference type="ChEBI" id="CHEBI:15378"/>
        <dbReference type="ChEBI" id="CHEBI:29999"/>
        <dbReference type="ChEBI" id="CHEBI:30616"/>
        <dbReference type="ChEBI" id="CHEBI:83421"/>
        <dbReference type="ChEBI" id="CHEBI:456216"/>
        <dbReference type="EC" id="2.7.11.1"/>
    </reaction>
    <physiologicalReaction direction="left-to-right" evidence="10">
        <dbReference type="Rhea" id="RHEA:17990"/>
    </physiologicalReaction>
</comment>
<evidence type="ECO:0000256" key="8">
    <source>
        <dbReference type="ARBA" id="ARBA00037982"/>
    </source>
</evidence>
<protein>
    <recommendedName>
        <fullName evidence="1">non-specific serine/threonine protein kinase</fullName>
        <ecNumber evidence="1">2.7.11.1</ecNumber>
    </recommendedName>
</protein>
<keyword evidence="4" id="KW-0547">Nucleotide-binding</keyword>
<dbReference type="PANTHER" id="PTHR11042">
    <property type="entry name" value="EUKARYOTIC TRANSLATION INITIATION FACTOR 2-ALPHA KINASE EIF2-ALPHA KINASE -RELATED"/>
    <property type="match status" value="1"/>
</dbReference>